<dbReference type="GeneID" id="25902550"/>
<dbReference type="GO" id="GO:0004674">
    <property type="term" value="F:protein serine/threonine kinase activity"/>
    <property type="evidence" value="ECO:0007669"/>
    <property type="project" value="UniProtKB-KW"/>
</dbReference>
<organism evidence="4 5">
    <name type="scientific">Sphaeroforma arctica JP610</name>
    <dbReference type="NCBI Taxonomy" id="667725"/>
    <lineage>
        <taxon>Eukaryota</taxon>
        <taxon>Ichthyosporea</taxon>
        <taxon>Ichthyophonida</taxon>
        <taxon>Sphaeroforma</taxon>
    </lineage>
</organism>
<dbReference type="Pfam" id="PF00069">
    <property type="entry name" value="Pkinase"/>
    <property type="match status" value="1"/>
</dbReference>
<dbReference type="SMART" id="SM00220">
    <property type="entry name" value="S_TKc"/>
    <property type="match status" value="1"/>
</dbReference>
<accession>A0A0L0GC02</accession>
<dbReference type="InterPro" id="IPR011009">
    <property type="entry name" value="Kinase-like_dom_sf"/>
</dbReference>
<keyword evidence="4" id="KW-0418">Kinase</keyword>
<keyword evidence="4" id="KW-0723">Serine/threonine-protein kinase</keyword>
<keyword evidence="2" id="KW-0067">ATP-binding</keyword>
<dbReference type="PANTHER" id="PTHR24346">
    <property type="entry name" value="MAP/MICROTUBULE AFFINITY-REGULATING KINASE"/>
    <property type="match status" value="1"/>
</dbReference>
<dbReference type="SUPFAM" id="SSF56112">
    <property type="entry name" value="Protein kinase-like (PK-like)"/>
    <property type="match status" value="1"/>
</dbReference>
<dbReference type="InterPro" id="IPR008271">
    <property type="entry name" value="Ser/Thr_kinase_AS"/>
</dbReference>
<dbReference type="STRING" id="667725.A0A0L0GC02"/>
<dbReference type="OrthoDB" id="6513151at2759"/>
<keyword evidence="5" id="KW-1185">Reference proteome</keyword>
<proteinExistence type="predicted"/>
<protein>
    <submittedName>
        <fullName evidence="4">Serine/threonine protein kinase</fullName>
    </submittedName>
</protein>
<sequence length="316" mass="35714">MPFLMAQNHSSLNDITAATTDTMLGSVPSTSFSHFTPVVPFTDQLDHYIRTNKISEGAASSIYEAIHVLSNRKVVLKIQSKQRRALVSLETEVFVSAQVKHPSICQLYAVIDLEDSVIMVCEYLEGPDLFDAVVVDVGLPEYTVRSYIHQLSGAIQYLHHRNIAHRDIKPENVVLSTKTGSTIKLIDFGLSAVLEKSTSHTIVGTIPYMSFELVECLGLPREKMLAKCANIDWKMVDVWALGIVMFTLLTGRFPWGRACMNSREYVRYLDDRSTQLPWSSLETSALKLLHMMLEPDPKKRATIDQLVTFMRRCWKC</sequence>
<evidence type="ECO:0000259" key="3">
    <source>
        <dbReference type="PROSITE" id="PS50011"/>
    </source>
</evidence>
<name>A0A0L0GC02_9EUKA</name>
<dbReference type="PROSITE" id="PS00108">
    <property type="entry name" value="PROTEIN_KINASE_ST"/>
    <property type="match status" value="1"/>
</dbReference>
<dbReference type="Proteomes" id="UP000054560">
    <property type="component" value="Unassembled WGS sequence"/>
</dbReference>
<dbReference type="EMBL" id="KQ241684">
    <property type="protein sequence ID" value="KNC85783.1"/>
    <property type="molecule type" value="Genomic_DNA"/>
</dbReference>
<evidence type="ECO:0000256" key="2">
    <source>
        <dbReference type="ARBA" id="ARBA00022840"/>
    </source>
</evidence>
<dbReference type="eggNOG" id="KOG0590">
    <property type="taxonomic scope" value="Eukaryota"/>
</dbReference>
<dbReference type="Gene3D" id="1.10.510.10">
    <property type="entry name" value="Transferase(Phosphotransferase) domain 1"/>
    <property type="match status" value="1"/>
</dbReference>
<dbReference type="PROSITE" id="PS50011">
    <property type="entry name" value="PROTEIN_KINASE_DOM"/>
    <property type="match status" value="1"/>
</dbReference>
<dbReference type="InterPro" id="IPR000719">
    <property type="entry name" value="Prot_kinase_dom"/>
</dbReference>
<feature type="domain" description="Protein kinase" evidence="3">
    <location>
        <begin position="48"/>
        <end position="310"/>
    </location>
</feature>
<dbReference type="GO" id="GO:0005524">
    <property type="term" value="F:ATP binding"/>
    <property type="evidence" value="ECO:0007669"/>
    <property type="project" value="UniProtKB-KW"/>
</dbReference>
<dbReference type="FunFam" id="1.10.510.10:FF:000571">
    <property type="entry name" value="Maternal embryonic leucine zipper kinase"/>
    <property type="match status" value="1"/>
</dbReference>
<dbReference type="GO" id="GO:0035556">
    <property type="term" value="P:intracellular signal transduction"/>
    <property type="evidence" value="ECO:0007669"/>
    <property type="project" value="TreeGrafter"/>
</dbReference>
<keyword evidence="4" id="KW-0808">Transferase</keyword>
<dbReference type="PANTHER" id="PTHR24346:SF75">
    <property type="entry name" value="AURORA KINASE"/>
    <property type="match status" value="1"/>
</dbReference>
<dbReference type="GO" id="GO:0005737">
    <property type="term" value="C:cytoplasm"/>
    <property type="evidence" value="ECO:0007669"/>
    <property type="project" value="TreeGrafter"/>
</dbReference>
<gene>
    <name evidence="4" type="ORF">SARC_02046</name>
</gene>
<evidence type="ECO:0000313" key="5">
    <source>
        <dbReference type="Proteomes" id="UP000054560"/>
    </source>
</evidence>
<evidence type="ECO:0000313" key="4">
    <source>
        <dbReference type="EMBL" id="KNC85783.1"/>
    </source>
</evidence>
<dbReference type="AlphaFoldDB" id="A0A0L0GC02"/>
<reference evidence="4 5" key="1">
    <citation type="submission" date="2011-02" db="EMBL/GenBank/DDBJ databases">
        <title>The Genome Sequence of Sphaeroforma arctica JP610.</title>
        <authorList>
            <consortium name="The Broad Institute Genome Sequencing Platform"/>
            <person name="Russ C."/>
            <person name="Cuomo C."/>
            <person name="Young S.K."/>
            <person name="Zeng Q."/>
            <person name="Gargeya S."/>
            <person name="Alvarado L."/>
            <person name="Berlin A."/>
            <person name="Chapman S.B."/>
            <person name="Chen Z."/>
            <person name="Freedman E."/>
            <person name="Gellesch M."/>
            <person name="Goldberg J."/>
            <person name="Griggs A."/>
            <person name="Gujja S."/>
            <person name="Heilman E."/>
            <person name="Heiman D."/>
            <person name="Howarth C."/>
            <person name="Mehta T."/>
            <person name="Neiman D."/>
            <person name="Pearson M."/>
            <person name="Roberts A."/>
            <person name="Saif S."/>
            <person name="Shea T."/>
            <person name="Shenoy N."/>
            <person name="Sisk P."/>
            <person name="Stolte C."/>
            <person name="Sykes S."/>
            <person name="White J."/>
            <person name="Yandava C."/>
            <person name="Burger G."/>
            <person name="Gray M.W."/>
            <person name="Holland P.W.H."/>
            <person name="King N."/>
            <person name="Lang F.B.F."/>
            <person name="Roger A.J."/>
            <person name="Ruiz-Trillo I."/>
            <person name="Haas B."/>
            <person name="Nusbaum C."/>
            <person name="Birren B."/>
        </authorList>
    </citation>
    <scope>NUCLEOTIDE SEQUENCE [LARGE SCALE GENOMIC DNA]</scope>
    <source>
        <strain evidence="4 5">JP610</strain>
    </source>
</reference>
<dbReference type="RefSeq" id="XP_014159685.1">
    <property type="nucleotide sequence ID" value="XM_014304210.1"/>
</dbReference>
<keyword evidence="1" id="KW-0547">Nucleotide-binding</keyword>
<evidence type="ECO:0000256" key="1">
    <source>
        <dbReference type="ARBA" id="ARBA00022741"/>
    </source>
</evidence>